<dbReference type="InterPro" id="IPR007110">
    <property type="entry name" value="Ig-like_dom"/>
</dbReference>
<evidence type="ECO:0000256" key="15">
    <source>
        <dbReference type="ARBA" id="ARBA00040566"/>
    </source>
</evidence>
<dbReference type="PANTHER" id="PTHR13771:SF18">
    <property type="entry name" value="INTERCELLULAR ADHESION MOLECULE 1"/>
    <property type="match status" value="1"/>
</dbReference>
<keyword evidence="20" id="KW-1185">Reference proteome</keyword>
<dbReference type="GO" id="GO:0006955">
    <property type="term" value="P:immune response"/>
    <property type="evidence" value="ECO:0007669"/>
    <property type="project" value="UniProtKB-ARBA"/>
</dbReference>
<evidence type="ECO:0000256" key="2">
    <source>
        <dbReference type="ARBA" id="ARBA00005925"/>
    </source>
</evidence>
<keyword evidence="7" id="KW-0130">Cell adhesion</keyword>
<dbReference type="InterPro" id="IPR003599">
    <property type="entry name" value="Ig_sub"/>
</dbReference>
<evidence type="ECO:0000256" key="14">
    <source>
        <dbReference type="ARBA" id="ARBA00038746"/>
    </source>
</evidence>
<dbReference type="FunFam" id="2.60.40.10:FF:000648">
    <property type="entry name" value="Intercellular adhesion molecule 1"/>
    <property type="match status" value="1"/>
</dbReference>
<dbReference type="PANTHER" id="PTHR13771">
    <property type="entry name" value="INTERCELLULAR ADHESION MOLECULE"/>
    <property type="match status" value="1"/>
</dbReference>
<dbReference type="PRINTS" id="PR01472">
    <property type="entry name" value="ICAMVCAM1"/>
</dbReference>
<dbReference type="GO" id="GO:0002252">
    <property type="term" value="P:immune effector process"/>
    <property type="evidence" value="ECO:0007669"/>
    <property type="project" value="UniProtKB-ARBA"/>
</dbReference>
<keyword evidence="10" id="KW-1015">Disulfide bond</keyword>
<evidence type="ECO:0000256" key="16">
    <source>
        <dbReference type="SAM" id="MobiDB-lite"/>
    </source>
</evidence>
<dbReference type="InterPro" id="IPR003988">
    <property type="entry name" value="ICAM"/>
</dbReference>
<dbReference type="InterPro" id="IPR013768">
    <property type="entry name" value="ICAM_N"/>
</dbReference>
<feature type="region of interest" description="Disordered" evidence="16">
    <location>
        <begin position="1"/>
        <end position="23"/>
    </location>
</feature>
<comment type="function">
    <text evidence="13">ICAM proteins are ligands for the leukocyte adhesion protein LFA-1 (integrin alpha-L/beta-2). During leukocyte trans-endothelial migration, ICAM1 engagement promotes the assembly of endothelial apical cups through ARHGEF26/SGEF and RHOG activation.</text>
</comment>
<evidence type="ECO:0000256" key="13">
    <source>
        <dbReference type="ARBA" id="ARBA00037418"/>
    </source>
</evidence>
<dbReference type="PROSITE" id="PS50835">
    <property type="entry name" value="IG_LIKE"/>
    <property type="match status" value="1"/>
</dbReference>
<dbReference type="PRINTS" id="PR01473">
    <property type="entry name" value="ICAM"/>
</dbReference>
<dbReference type="Pfam" id="PF03921">
    <property type="entry name" value="ICAM_N"/>
    <property type="match status" value="1"/>
</dbReference>
<feature type="transmembrane region" description="Helical" evidence="17">
    <location>
        <begin position="534"/>
        <end position="558"/>
    </location>
</feature>
<evidence type="ECO:0000313" key="20">
    <source>
        <dbReference type="Proteomes" id="UP000527355"/>
    </source>
</evidence>
<keyword evidence="6" id="KW-0832">Ubl conjugation</keyword>
<keyword evidence="12" id="KW-0393">Immunoglobulin domain</keyword>
<proteinExistence type="inferred from homology"/>
<evidence type="ECO:0000256" key="5">
    <source>
        <dbReference type="ARBA" id="ARBA00022737"/>
    </source>
</evidence>
<evidence type="ECO:0000313" key="19">
    <source>
        <dbReference type="EMBL" id="KAF6348795.1"/>
    </source>
</evidence>
<dbReference type="InterPro" id="IPR048679">
    <property type="entry name" value="ICAM1_3_5_D2"/>
</dbReference>
<keyword evidence="3 17" id="KW-0812">Transmembrane</keyword>
<dbReference type="AlphaFoldDB" id="A0A7J7XGI7"/>
<dbReference type="GO" id="GO:0005886">
    <property type="term" value="C:plasma membrane"/>
    <property type="evidence" value="ECO:0007669"/>
    <property type="project" value="TreeGrafter"/>
</dbReference>
<evidence type="ECO:0000256" key="1">
    <source>
        <dbReference type="ARBA" id="ARBA00004479"/>
    </source>
</evidence>
<evidence type="ECO:0000256" key="9">
    <source>
        <dbReference type="ARBA" id="ARBA00023136"/>
    </source>
</evidence>
<evidence type="ECO:0000256" key="7">
    <source>
        <dbReference type="ARBA" id="ARBA00022889"/>
    </source>
</evidence>
<comment type="similarity">
    <text evidence="2">Belongs to the immunoglobulin superfamily. ICAM family.</text>
</comment>
<protein>
    <recommendedName>
        <fullName evidence="15">Intercellular adhesion molecule 1</fullName>
    </recommendedName>
</protein>
<dbReference type="GO" id="GO:0007159">
    <property type="term" value="P:leukocyte cell-cell adhesion"/>
    <property type="evidence" value="ECO:0007669"/>
    <property type="project" value="UniProtKB-ARBA"/>
</dbReference>
<reference evidence="19 20" key="1">
    <citation type="journal article" date="2020" name="Nature">
        <title>Six reference-quality genomes reveal evolution of bat adaptations.</title>
        <authorList>
            <person name="Jebb D."/>
            <person name="Huang Z."/>
            <person name="Pippel M."/>
            <person name="Hughes G.M."/>
            <person name="Lavrichenko K."/>
            <person name="Devanna P."/>
            <person name="Winkler S."/>
            <person name="Jermiin L.S."/>
            <person name="Skirmuntt E.C."/>
            <person name="Katzourakis A."/>
            <person name="Burkitt-Gray L."/>
            <person name="Ray D.A."/>
            <person name="Sullivan K.A.M."/>
            <person name="Roscito J.G."/>
            <person name="Kirilenko B.M."/>
            <person name="Davalos L.M."/>
            <person name="Corthals A.P."/>
            <person name="Power M.L."/>
            <person name="Jones G."/>
            <person name="Ransome R.D."/>
            <person name="Dechmann D.K.N."/>
            <person name="Locatelli A.G."/>
            <person name="Puechmaille S.J."/>
            <person name="Fedrigo O."/>
            <person name="Jarvis E.D."/>
            <person name="Hiller M."/>
            <person name="Vernes S.C."/>
            <person name="Myers E.W."/>
            <person name="Teeling E.C."/>
        </authorList>
    </citation>
    <scope>NUCLEOTIDE SEQUENCE [LARGE SCALE GENOMIC DNA]</scope>
    <source>
        <strain evidence="19">MMyoMyo1</strain>
        <tissue evidence="19">Flight muscle</tissue>
    </source>
</reference>
<evidence type="ECO:0000256" key="12">
    <source>
        <dbReference type="ARBA" id="ARBA00023319"/>
    </source>
</evidence>
<dbReference type="VEuPathDB" id="HostDB:GeneID_118658133"/>
<gene>
    <name evidence="19" type="ORF">mMyoMyo1_006586</name>
</gene>
<dbReference type="InterPro" id="IPR036179">
    <property type="entry name" value="Ig-like_dom_sf"/>
</dbReference>
<evidence type="ECO:0000256" key="6">
    <source>
        <dbReference type="ARBA" id="ARBA00022843"/>
    </source>
</evidence>
<dbReference type="FunFam" id="2.60.40.10:FF:000338">
    <property type="entry name" value="intercellular adhesion molecule 5"/>
    <property type="match status" value="1"/>
</dbReference>
<comment type="subunit">
    <text evidence="14">Homodimer. Interacts with MUC1 and promotes cell aggregation in epithelial cells. Interacts with ARHGEF26/SGEF. Interacts (on T cell side) with CD81, CD247 and CD9 at immunological synapses between antigen-presenting cells and T cells.</text>
</comment>
<organism evidence="19 20">
    <name type="scientific">Myotis myotis</name>
    <name type="common">Greater mouse-eared bat</name>
    <name type="synonym">Vespertilio myotis</name>
    <dbReference type="NCBI Taxonomy" id="51298"/>
    <lineage>
        <taxon>Eukaryota</taxon>
        <taxon>Metazoa</taxon>
        <taxon>Chordata</taxon>
        <taxon>Craniata</taxon>
        <taxon>Vertebrata</taxon>
        <taxon>Euteleostomi</taxon>
        <taxon>Mammalia</taxon>
        <taxon>Eutheria</taxon>
        <taxon>Laurasiatheria</taxon>
        <taxon>Chiroptera</taxon>
        <taxon>Yangochiroptera</taxon>
        <taxon>Vespertilionidae</taxon>
        <taxon>Myotis</taxon>
    </lineage>
</organism>
<evidence type="ECO:0000256" key="4">
    <source>
        <dbReference type="ARBA" id="ARBA00022729"/>
    </source>
</evidence>
<evidence type="ECO:0000256" key="3">
    <source>
        <dbReference type="ARBA" id="ARBA00022692"/>
    </source>
</evidence>
<feature type="domain" description="Ig-like" evidence="18">
    <location>
        <begin position="448"/>
        <end position="526"/>
    </location>
</feature>
<dbReference type="FunFam" id="2.60.40.10:FF:000194">
    <property type="entry name" value="Intercellular adhesion molecule 1"/>
    <property type="match status" value="1"/>
</dbReference>
<comment type="subcellular location">
    <subcellularLocation>
        <location evidence="1">Membrane</location>
        <topology evidence="1">Single-pass type I membrane protein</topology>
    </subcellularLocation>
</comment>
<evidence type="ECO:0000256" key="17">
    <source>
        <dbReference type="SAM" id="Phobius"/>
    </source>
</evidence>
<evidence type="ECO:0000256" key="10">
    <source>
        <dbReference type="ARBA" id="ARBA00023157"/>
    </source>
</evidence>
<dbReference type="InterPro" id="IPR047012">
    <property type="entry name" value="ICAM_VCAM"/>
</dbReference>
<evidence type="ECO:0000259" key="18">
    <source>
        <dbReference type="PROSITE" id="PS50835"/>
    </source>
</evidence>
<dbReference type="Proteomes" id="UP000527355">
    <property type="component" value="Unassembled WGS sequence"/>
</dbReference>
<keyword evidence="4" id="KW-0732">Signal</keyword>
<comment type="caution">
    <text evidence="19">The sequence shown here is derived from an EMBL/GenBank/DDBJ whole genome shotgun (WGS) entry which is preliminary data.</text>
</comment>
<keyword evidence="5" id="KW-0677">Repeat</keyword>
<dbReference type="FunFam" id="2.60.40.10:FF:000459">
    <property type="entry name" value="Intercellular adhesion molecule 1"/>
    <property type="match status" value="1"/>
</dbReference>
<dbReference type="FunFam" id="2.60.40.10:FF:000641">
    <property type="entry name" value="Intercellular adhesion molecule 1"/>
    <property type="match status" value="1"/>
</dbReference>
<keyword evidence="8 17" id="KW-1133">Transmembrane helix</keyword>
<evidence type="ECO:0000256" key="8">
    <source>
        <dbReference type="ARBA" id="ARBA00022989"/>
    </source>
</evidence>
<dbReference type="SUPFAM" id="SSF48726">
    <property type="entry name" value="Immunoglobulin"/>
    <property type="match status" value="4"/>
</dbReference>
<dbReference type="Gene3D" id="2.60.40.10">
    <property type="entry name" value="Immunoglobulins"/>
    <property type="match status" value="5"/>
</dbReference>
<dbReference type="GO" id="GO:0005178">
    <property type="term" value="F:integrin binding"/>
    <property type="evidence" value="ECO:0007669"/>
    <property type="project" value="InterPro"/>
</dbReference>
<name>A0A7J7XGI7_MYOMY</name>
<keyword evidence="11" id="KW-0325">Glycoprotein</keyword>
<dbReference type="InterPro" id="IPR013783">
    <property type="entry name" value="Ig-like_fold"/>
</dbReference>
<sequence length="584" mass="63147">MPEPSFQGFREGSTAPTPPAPGDCYKGRARGWRPVSAADLNSKFTALLTSVAMLPVAARSPRTALLALLWALLPGPGGAQTSVHPKEVIIPRGGSVLVNCSTSCDQYTLLGLETHLDKKEVANGSNWKLYELSSVQGDTIPYCYSVCHNDQSEATMSLTVYWFPEHVELEPLPQWQPVGENLTLRCQVEGGAPRTNLSVMLLQGEKLLSWQPAKGTPVAEVTATVLARRDDHGTNFSCRTELDLRPQGLGLFQNSSVPRQLRTFVLPKVRPHLVTPGIMEVGTQRSVTCSLDGLFPASEAQVHLALEDQRLTPTVKYSKDSLSATALVEVAPRDEGVQQLTCAVTLGNQSQRTQESVTIYSFPAPNLTLSESEAPEGTVVSVECKAHAGAVVTLIGDPDESPFPSAQITLNATAKDNGRGFVCSAALEVAGHVLHKNKTQKLFVLYGPRLDKENCPGNWTLEEGISQTLRCQASGNPIPKLDCRRKGDGALLPIGESRPVTRDISGTYVCRATSRRGVATHEVVVNVIYQQSNLVTIIAVTALILGIAATGGTVAYLYNRQRKIRKYRLQKAQEAAAMRLNTPP</sequence>
<accession>A0A7J7XGI7</accession>
<evidence type="ECO:0000256" key="11">
    <source>
        <dbReference type="ARBA" id="ARBA00023180"/>
    </source>
</evidence>
<dbReference type="EMBL" id="JABWUV010000006">
    <property type="protein sequence ID" value="KAF6348795.1"/>
    <property type="molecule type" value="Genomic_DNA"/>
</dbReference>
<dbReference type="InterPro" id="IPR003987">
    <property type="entry name" value="ICAM_VCAM_N"/>
</dbReference>
<dbReference type="SMART" id="SM00409">
    <property type="entry name" value="IG"/>
    <property type="match status" value="3"/>
</dbReference>
<dbReference type="Pfam" id="PF21146">
    <property type="entry name" value="ICAM1_3_5_D2"/>
    <property type="match status" value="1"/>
</dbReference>
<keyword evidence="9 17" id="KW-0472">Membrane</keyword>
<dbReference type="GO" id="GO:1901701">
    <property type="term" value="P:cellular response to oxygen-containing compound"/>
    <property type="evidence" value="ECO:0007669"/>
    <property type="project" value="UniProtKB-ARBA"/>
</dbReference>
<dbReference type="GO" id="GO:0050900">
    <property type="term" value="P:leukocyte migration"/>
    <property type="evidence" value="ECO:0007669"/>
    <property type="project" value="UniProtKB-ARBA"/>
</dbReference>